<evidence type="ECO:0000313" key="3">
    <source>
        <dbReference type="EMBL" id="OWW20152.1"/>
    </source>
</evidence>
<protein>
    <submittedName>
        <fullName evidence="3">Uncharacterized protein</fullName>
    </submittedName>
</protein>
<comment type="caution">
    <text evidence="3">The sequence shown here is derived from an EMBL/GenBank/DDBJ whole genome shotgun (WGS) entry which is preliminary data.</text>
</comment>
<reference evidence="3 4" key="1">
    <citation type="submission" date="2016-02" db="EMBL/GenBank/DDBJ databases">
        <authorList>
            <person name="Wen L."/>
            <person name="He K."/>
            <person name="Yang H."/>
        </authorList>
    </citation>
    <scope>NUCLEOTIDE SEQUENCE [LARGE SCALE GENOMIC DNA]</scope>
    <source>
        <strain evidence="3 4">TSA40</strain>
    </source>
</reference>
<feature type="chain" id="PRO_5012219948" evidence="2">
    <location>
        <begin position="25"/>
        <end position="211"/>
    </location>
</feature>
<dbReference type="AlphaFoldDB" id="A0A254TFP5"/>
<dbReference type="OrthoDB" id="9807486at2"/>
<dbReference type="Pfam" id="PF02622">
    <property type="entry name" value="DUF179"/>
    <property type="match status" value="1"/>
</dbReference>
<dbReference type="Proteomes" id="UP000197535">
    <property type="component" value="Unassembled WGS sequence"/>
</dbReference>
<dbReference type="InterPro" id="IPR003774">
    <property type="entry name" value="AlgH-like"/>
</dbReference>
<sequence length="211" mass="23240">MNKPRRLLLLYVLTLFFLVPGAQAGEPAGKGILLVASKGMRDPNFRQTVLLLTDHGRQGTLGVILNRSMQTGLGHLFPGVSGLQDGQDTLYSGGPVSRQTLVFLYRAQSKANEALHVVDDIYMSMSAEILDGLLRREAPTRDLRVFQGYAGWAAGQLKAEIERGAWHVLKVDPDVVFSKAPEKLWREMINRATALEAKAQPEPVALLATHR</sequence>
<proteinExistence type="inferred from homology"/>
<gene>
    <name evidence="3" type="ORF">AYR66_12250</name>
</gene>
<dbReference type="PANTHER" id="PTHR30327:SF1">
    <property type="entry name" value="UPF0301 PROTEIN YQGE"/>
    <property type="match status" value="1"/>
</dbReference>
<comment type="similarity">
    <text evidence="1">Belongs to the UPF0301 (AlgH) family.</text>
</comment>
<dbReference type="GO" id="GO:0005829">
    <property type="term" value="C:cytosol"/>
    <property type="evidence" value="ECO:0007669"/>
    <property type="project" value="TreeGrafter"/>
</dbReference>
<feature type="signal peptide" evidence="2">
    <location>
        <begin position="1"/>
        <end position="24"/>
    </location>
</feature>
<keyword evidence="4" id="KW-1185">Reference proteome</keyword>
<name>A0A254TFP5_9BURK</name>
<accession>A0A254TFP5</accession>
<dbReference type="PANTHER" id="PTHR30327">
    <property type="entry name" value="UNCHARACTERIZED PROTEIN YQGE"/>
    <property type="match status" value="1"/>
</dbReference>
<evidence type="ECO:0000256" key="1">
    <source>
        <dbReference type="ARBA" id="ARBA00009600"/>
    </source>
</evidence>
<dbReference type="RefSeq" id="WP_088707041.1">
    <property type="nucleotide sequence ID" value="NZ_LSTO01000001.1"/>
</dbReference>
<evidence type="ECO:0000256" key="2">
    <source>
        <dbReference type="SAM" id="SignalP"/>
    </source>
</evidence>
<evidence type="ECO:0000313" key="4">
    <source>
        <dbReference type="Proteomes" id="UP000197535"/>
    </source>
</evidence>
<keyword evidence="2" id="KW-0732">Signal</keyword>
<organism evidence="3 4">
    <name type="scientific">Noviherbaspirillum denitrificans</name>
    <dbReference type="NCBI Taxonomy" id="1968433"/>
    <lineage>
        <taxon>Bacteria</taxon>
        <taxon>Pseudomonadati</taxon>
        <taxon>Pseudomonadota</taxon>
        <taxon>Betaproteobacteria</taxon>
        <taxon>Burkholderiales</taxon>
        <taxon>Oxalobacteraceae</taxon>
        <taxon>Noviherbaspirillum</taxon>
    </lineage>
</organism>
<dbReference type="SUPFAM" id="SSF143456">
    <property type="entry name" value="VC0467-like"/>
    <property type="match status" value="1"/>
</dbReference>
<dbReference type="Gene3D" id="3.40.1740.10">
    <property type="entry name" value="VC0467-like"/>
    <property type="match status" value="1"/>
</dbReference>
<dbReference type="EMBL" id="LSTO01000001">
    <property type="protein sequence ID" value="OWW20152.1"/>
    <property type="molecule type" value="Genomic_DNA"/>
</dbReference>